<dbReference type="Pfam" id="PF18557">
    <property type="entry name" value="NepR"/>
    <property type="match status" value="1"/>
</dbReference>
<evidence type="ECO:0000259" key="2">
    <source>
        <dbReference type="Pfam" id="PF18557"/>
    </source>
</evidence>
<dbReference type="Proteomes" id="UP001203058">
    <property type="component" value="Unassembled WGS sequence"/>
</dbReference>
<organism evidence="3 4">
    <name type="scientific">Sphingomonas telluris</name>
    <dbReference type="NCBI Taxonomy" id="2907998"/>
    <lineage>
        <taxon>Bacteria</taxon>
        <taxon>Pseudomonadati</taxon>
        <taxon>Pseudomonadota</taxon>
        <taxon>Alphaproteobacteria</taxon>
        <taxon>Sphingomonadales</taxon>
        <taxon>Sphingomonadaceae</taxon>
        <taxon>Sphingomonas</taxon>
    </lineage>
</organism>
<accession>A0ABS9VMN7</accession>
<feature type="domain" description="Anti-sigma factor NepR" evidence="2">
    <location>
        <begin position="34"/>
        <end position="63"/>
    </location>
</feature>
<dbReference type="EMBL" id="JAKZHW010000001">
    <property type="protein sequence ID" value="MCH8616230.1"/>
    <property type="molecule type" value="Genomic_DNA"/>
</dbReference>
<gene>
    <name evidence="3" type="ORF">LZ016_08975</name>
</gene>
<dbReference type="RefSeq" id="WP_241447034.1">
    <property type="nucleotide sequence ID" value="NZ_JAKZHW010000001.1"/>
</dbReference>
<evidence type="ECO:0000313" key="4">
    <source>
        <dbReference type="Proteomes" id="UP001203058"/>
    </source>
</evidence>
<protein>
    <recommendedName>
        <fullName evidence="2">Anti-sigma factor NepR domain-containing protein</fullName>
    </recommendedName>
</protein>
<feature type="region of interest" description="Disordered" evidence="1">
    <location>
        <begin position="1"/>
        <end position="64"/>
    </location>
</feature>
<dbReference type="InterPro" id="IPR041649">
    <property type="entry name" value="NepR"/>
</dbReference>
<sequence length="64" mass="6846">MSGKTKGGPSGGAEEKAVHGKSPDEKKGRKQRASDIGRALRTIYDDTLRESVPDDFSDLLGKLS</sequence>
<feature type="compositionally biased region" description="Basic and acidic residues" evidence="1">
    <location>
        <begin position="13"/>
        <end position="35"/>
    </location>
</feature>
<feature type="compositionally biased region" description="Basic and acidic residues" evidence="1">
    <location>
        <begin position="43"/>
        <end position="52"/>
    </location>
</feature>
<evidence type="ECO:0000313" key="3">
    <source>
        <dbReference type="EMBL" id="MCH8616230.1"/>
    </source>
</evidence>
<feature type="compositionally biased region" description="Gly residues" evidence="1">
    <location>
        <begin position="1"/>
        <end position="11"/>
    </location>
</feature>
<name>A0ABS9VMN7_9SPHN</name>
<proteinExistence type="predicted"/>
<comment type="caution">
    <text evidence="3">The sequence shown here is derived from an EMBL/GenBank/DDBJ whole genome shotgun (WGS) entry which is preliminary data.</text>
</comment>
<keyword evidence="4" id="KW-1185">Reference proteome</keyword>
<evidence type="ECO:0000256" key="1">
    <source>
        <dbReference type="SAM" id="MobiDB-lite"/>
    </source>
</evidence>
<reference evidence="3 4" key="1">
    <citation type="submission" date="2022-03" db="EMBL/GenBank/DDBJ databases">
        <authorList>
            <person name="Jo J.-H."/>
            <person name="Im W.-T."/>
        </authorList>
    </citation>
    <scope>NUCLEOTIDE SEQUENCE [LARGE SCALE GENOMIC DNA]</scope>
    <source>
        <strain evidence="3 4">SM33</strain>
    </source>
</reference>